<dbReference type="EMBL" id="SMRT01000008">
    <property type="protein sequence ID" value="TDF96290.1"/>
    <property type="molecule type" value="Genomic_DNA"/>
</dbReference>
<evidence type="ECO:0000256" key="4">
    <source>
        <dbReference type="RuleBase" id="RU000363"/>
    </source>
</evidence>
<dbReference type="RefSeq" id="WP_133230579.1">
    <property type="nucleotide sequence ID" value="NZ_SMRT01000008.1"/>
</dbReference>
<name>A0A4R5KNV6_9BACL</name>
<dbReference type="PRINTS" id="PR00081">
    <property type="entry name" value="GDHRDH"/>
</dbReference>
<dbReference type="InterPro" id="IPR045313">
    <property type="entry name" value="CBR1-like"/>
</dbReference>
<sequence>MKQITRQEKPVALVTGANKGIGLQIAKDLAAHGFTVLVGSRNLEDGENAAKSVGADTRALQLDVTNQDSIAAAAERIRNEFGRLDVLLNNAGIAHAGKPGRPLQEIAMSGRASVASLDEVRVVFETNVFGVIAVTQAMLPLLREAPAARIVNISSAGASLTINSDPNGPLWGMIDVVYCPSKTALNAITLAFASDLESTGIKVNAVCPGFTATDINGFAGTRTVQQAAREPVRLALLDENGPTGTFSNEDGPLPW</sequence>
<dbReference type="PANTHER" id="PTHR43490:SF99">
    <property type="entry name" value="SHORT-CHAIN DEHYDROGENASE_REDUCTASE"/>
    <property type="match status" value="1"/>
</dbReference>
<dbReference type="CDD" id="cd05324">
    <property type="entry name" value="carb_red_PTCR-like_SDR_c"/>
    <property type="match status" value="1"/>
</dbReference>
<dbReference type="Gene3D" id="3.40.50.720">
    <property type="entry name" value="NAD(P)-binding Rossmann-like Domain"/>
    <property type="match status" value="1"/>
</dbReference>
<evidence type="ECO:0000256" key="3">
    <source>
        <dbReference type="ARBA" id="ARBA00023002"/>
    </source>
</evidence>
<dbReference type="Pfam" id="PF00106">
    <property type="entry name" value="adh_short"/>
    <property type="match status" value="1"/>
</dbReference>
<dbReference type="PANTHER" id="PTHR43490">
    <property type="entry name" value="(+)-NEOMENTHOL DEHYDROGENASE"/>
    <property type="match status" value="1"/>
</dbReference>
<reference evidence="5 6" key="1">
    <citation type="submission" date="2019-03" db="EMBL/GenBank/DDBJ databases">
        <title>This is whole genome sequence of Paenibacillus sp MS74 strain.</title>
        <authorList>
            <person name="Trinh H.N."/>
        </authorList>
    </citation>
    <scope>NUCLEOTIDE SEQUENCE [LARGE SCALE GENOMIC DNA]</scope>
    <source>
        <strain evidence="5 6">MS74</strain>
    </source>
</reference>
<comment type="caution">
    <text evidence="5">The sequence shown here is derived from an EMBL/GenBank/DDBJ whole genome shotgun (WGS) entry which is preliminary data.</text>
</comment>
<dbReference type="InterPro" id="IPR002347">
    <property type="entry name" value="SDR_fam"/>
</dbReference>
<evidence type="ECO:0000313" key="5">
    <source>
        <dbReference type="EMBL" id="TDF96290.1"/>
    </source>
</evidence>
<keyword evidence="2" id="KW-0521">NADP</keyword>
<dbReference type="PRINTS" id="PR00080">
    <property type="entry name" value="SDRFAMILY"/>
</dbReference>
<dbReference type="AlphaFoldDB" id="A0A4R5KNV6"/>
<evidence type="ECO:0000256" key="2">
    <source>
        <dbReference type="ARBA" id="ARBA00022857"/>
    </source>
</evidence>
<dbReference type="OrthoDB" id="5786478at2"/>
<accession>A0A4R5KNV6</accession>
<organism evidence="5 6">
    <name type="scientific">Paenibacillus piri</name>
    <dbReference type="NCBI Taxonomy" id="2547395"/>
    <lineage>
        <taxon>Bacteria</taxon>
        <taxon>Bacillati</taxon>
        <taxon>Bacillota</taxon>
        <taxon>Bacilli</taxon>
        <taxon>Bacillales</taxon>
        <taxon>Paenibacillaceae</taxon>
        <taxon>Paenibacillus</taxon>
    </lineage>
</organism>
<dbReference type="SUPFAM" id="SSF51735">
    <property type="entry name" value="NAD(P)-binding Rossmann-fold domains"/>
    <property type="match status" value="1"/>
</dbReference>
<keyword evidence="3" id="KW-0560">Oxidoreductase</keyword>
<protein>
    <submittedName>
        <fullName evidence="5">SDR family oxidoreductase</fullName>
    </submittedName>
</protein>
<dbReference type="GO" id="GO:0016616">
    <property type="term" value="F:oxidoreductase activity, acting on the CH-OH group of donors, NAD or NADP as acceptor"/>
    <property type="evidence" value="ECO:0007669"/>
    <property type="project" value="InterPro"/>
</dbReference>
<evidence type="ECO:0000256" key="1">
    <source>
        <dbReference type="ARBA" id="ARBA00006484"/>
    </source>
</evidence>
<gene>
    <name evidence="5" type="ORF">E1757_18060</name>
</gene>
<comment type="similarity">
    <text evidence="1 4">Belongs to the short-chain dehydrogenases/reductases (SDR) family.</text>
</comment>
<evidence type="ECO:0000313" key="6">
    <source>
        <dbReference type="Proteomes" id="UP000295636"/>
    </source>
</evidence>
<dbReference type="GO" id="GO:0016020">
    <property type="term" value="C:membrane"/>
    <property type="evidence" value="ECO:0007669"/>
    <property type="project" value="TreeGrafter"/>
</dbReference>
<proteinExistence type="inferred from homology"/>
<dbReference type="Proteomes" id="UP000295636">
    <property type="component" value="Unassembled WGS sequence"/>
</dbReference>
<dbReference type="InterPro" id="IPR036291">
    <property type="entry name" value="NAD(P)-bd_dom_sf"/>
</dbReference>
<keyword evidence="6" id="KW-1185">Reference proteome</keyword>